<protein>
    <submittedName>
        <fullName evidence="2">Uncharacterized protein</fullName>
    </submittedName>
</protein>
<organism evidence="2 3">
    <name type="scientific">Pristionchus pacificus</name>
    <name type="common">Parasitic nematode worm</name>
    <dbReference type="NCBI Taxonomy" id="54126"/>
    <lineage>
        <taxon>Eukaryota</taxon>
        <taxon>Metazoa</taxon>
        <taxon>Ecdysozoa</taxon>
        <taxon>Nematoda</taxon>
        <taxon>Chromadorea</taxon>
        <taxon>Rhabditida</taxon>
        <taxon>Rhabditina</taxon>
        <taxon>Diplogasteromorpha</taxon>
        <taxon>Diplogasteroidea</taxon>
        <taxon>Neodiplogasteridae</taxon>
        <taxon>Pristionchus</taxon>
    </lineage>
</organism>
<dbReference type="EnsemblMetazoa" id="PPA43656.1">
    <property type="protein sequence ID" value="PPA43656.1"/>
    <property type="gene ID" value="WBGene00282025"/>
</dbReference>
<dbReference type="AlphaFoldDB" id="A0A2A6C7P6"/>
<evidence type="ECO:0000313" key="2">
    <source>
        <dbReference type="EnsemblMetazoa" id="PPA43656.1"/>
    </source>
</evidence>
<feature type="compositionally biased region" description="Basic and acidic residues" evidence="1">
    <location>
        <begin position="47"/>
        <end position="65"/>
    </location>
</feature>
<accession>A0A2A6C7P6</accession>
<feature type="region of interest" description="Disordered" evidence="1">
    <location>
        <begin position="39"/>
        <end position="65"/>
    </location>
</feature>
<evidence type="ECO:0000256" key="1">
    <source>
        <dbReference type="SAM" id="MobiDB-lite"/>
    </source>
</evidence>
<evidence type="ECO:0000313" key="3">
    <source>
        <dbReference type="Proteomes" id="UP000005239"/>
    </source>
</evidence>
<proteinExistence type="predicted"/>
<reference evidence="2" key="2">
    <citation type="submission" date="2022-06" db="UniProtKB">
        <authorList>
            <consortium name="EnsemblMetazoa"/>
        </authorList>
    </citation>
    <scope>IDENTIFICATION</scope>
    <source>
        <strain evidence="2">PS312</strain>
    </source>
</reference>
<sequence length="65" mass="7376">MFSPAPSFEIPSADDLWSTVGYGHDIDLDRVASCISLESKPRSTVVEGKREKRERLEGKERRPQD</sequence>
<dbReference type="Proteomes" id="UP000005239">
    <property type="component" value="Unassembled WGS sequence"/>
</dbReference>
<reference evidence="3" key="1">
    <citation type="journal article" date="2008" name="Nat. Genet.">
        <title>The Pristionchus pacificus genome provides a unique perspective on nematode lifestyle and parasitism.</title>
        <authorList>
            <person name="Dieterich C."/>
            <person name="Clifton S.W."/>
            <person name="Schuster L.N."/>
            <person name="Chinwalla A."/>
            <person name="Delehaunty K."/>
            <person name="Dinkelacker I."/>
            <person name="Fulton L."/>
            <person name="Fulton R."/>
            <person name="Godfrey J."/>
            <person name="Minx P."/>
            <person name="Mitreva M."/>
            <person name="Roeseler W."/>
            <person name="Tian H."/>
            <person name="Witte H."/>
            <person name="Yang S.P."/>
            <person name="Wilson R.K."/>
            <person name="Sommer R.J."/>
        </authorList>
    </citation>
    <scope>NUCLEOTIDE SEQUENCE [LARGE SCALE GENOMIC DNA]</scope>
    <source>
        <strain evidence="3">PS312</strain>
    </source>
</reference>
<name>A0A2A6C7P6_PRIPA</name>
<accession>A0A8R1UYV9</accession>
<keyword evidence="3" id="KW-1185">Reference proteome</keyword>
<gene>
    <name evidence="2" type="primary">WBGene00282025</name>
</gene>